<evidence type="ECO:0000313" key="2">
    <source>
        <dbReference type="EMBL" id="RUS83559.1"/>
    </source>
</evidence>
<dbReference type="Proteomes" id="UP000271974">
    <property type="component" value="Unassembled WGS sequence"/>
</dbReference>
<name>A0A3S0ZQM9_ELYCH</name>
<feature type="compositionally biased region" description="Polar residues" evidence="1">
    <location>
        <begin position="41"/>
        <end position="55"/>
    </location>
</feature>
<feature type="compositionally biased region" description="Basic residues" evidence="1">
    <location>
        <begin position="21"/>
        <end position="30"/>
    </location>
</feature>
<dbReference type="OrthoDB" id="8194222at2759"/>
<proteinExistence type="predicted"/>
<feature type="region of interest" description="Disordered" evidence="1">
    <location>
        <begin position="1"/>
        <end position="65"/>
    </location>
</feature>
<organism evidence="2 3">
    <name type="scientific">Elysia chlorotica</name>
    <name type="common">Eastern emerald elysia</name>
    <name type="synonym">Sea slug</name>
    <dbReference type="NCBI Taxonomy" id="188477"/>
    <lineage>
        <taxon>Eukaryota</taxon>
        <taxon>Metazoa</taxon>
        <taxon>Spiralia</taxon>
        <taxon>Lophotrochozoa</taxon>
        <taxon>Mollusca</taxon>
        <taxon>Gastropoda</taxon>
        <taxon>Heterobranchia</taxon>
        <taxon>Euthyneura</taxon>
        <taxon>Panpulmonata</taxon>
        <taxon>Sacoglossa</taxon>
        <taxon>Placobranchoidea</taxon>
        <taxon>Plakobranchidae</taxon>
        <taxon>Elysia</taxon>
    </lineage>
</organism>
<sequence length="214" mass="23884">MQSSPSSTNSEPLSTEAAPKTAKRKGKGKKEKTTSAESSTLRPSQEDQQPSTSKQRVPREQPATSTADPLYLCIMCHEPYVEPPTEDWTMCMKRHERAHEACADHAVSHLARSRPAWTSLGRLPLVLSTVNLRVERSQHGTVTQQLFNLLKSCLWCRVPLPLTSFFVSWYNVSKTIGRFKRDLNLSEEGTEVGYAGPEILCKAADTFSVEAHLL</sequence>
<evidence type="ECO:0000313" key="3">
    <source>
        <dbReference type="Proteomes" id="UP000271974"/>
    </source>
</evidence>
<reference evidence="2 3" key="1">
    <citation type="submission" date="2019-01" db="EMBL/GenBank/DDBJ databases">
        <title>A draft genome assembly of the solar-powered sea slug Elysia chlorotica.</title>
        <authorList>
            <person name="Cai H."/>
            <person name="Li Q."/>
            <person name="Fang X."/>
            <person name="Li J."/>
            <person name="Curtis N.E."/>
            <person name="Altenburger A."/>
            <person name="Shibata T."/>
            <person name="Feng M."/>
            <person name="Maeda T."/>
            <person name="Schwartz J.A."/>
            <person name="Shigenobu S."/>
            <person name="Lundholm N."/>
            <person name="Nishiyama T."/>
            <person name="Yang H."/>
            <person name="Hasebe M."/>
            <person name="Li S."/>
            <person name="Pierce S.K."/>
            <person name="Wang J."/>
        </authorList>
    </citation>
    <scope>NUCLEOTIDE SEQUENCE [LARGE SCALE GENOMIC DNA]</scope>
    <source>
        <strain evidence="2">EC2010</strain>
        <tissue evidence="2">Whole organism of an adult</tissue>
    </source>
</reference>
<keyword evidence="3" id="KW-1185">Reference proteome</keyword>
<protein>
    <submittedName>
        <fullName evidence="2">Uncharacterized protein</fullName>
    </submittedName>
</protein>
<comment type="caution">
    <text evidence="2">The sequence shown here is derived from an EMBL/GenBank/DDBJ whole genome shotgun (WGS) entry which is preliminary data.</text>
</comment>
<gene>
    <name evidence="2" type="ORF">EGW08_008665</name>
</gene>
<evidence type="ECO:0000256" key="1">
    <source>
        <dbReference type="SAM" id="MobiDB-lite"/>
    </source>
</evidence>
<dbReference type="AlphaFoldDB" id="A0A3S0ZQM9"/>
<feature type="compositionally biased region" description="Low complexity" evidence="1">
    <location>
        <begin position="1"/>
        <end position="16"/>
    </location>
</feature>
<dbReference type="EMBL" id="RQTK01000239">
    <property type="protein sequence ID" value="RUS83559.1"/>
    <property type="molecule type" value="Genomic_DNA"/>
</dbReference>
<accession>A0A3S0ZQM9</accession>